<gene>
    <name evidence="3" type="ORF">A994_12702</name>
</gene>
<dbReference type="RefSeq" id="WP_004032076.1">
    <property type="nucleotide sequence ID" value="NZ_AMPO01000016.1"/>
</dbReference>
<dbReference type="SUPFAM" id="SSF52374">
    <property type="entry name" value="Nucleotidylyl transferase"/>
    <property type="match status" value="1"/>
</dbReference>
<feature type="region of interest" description="Disordered" evidence="1">
    <location>
        <begin position="28"/>
        <end position="71"/>
    </location>
</feature>
<keyword evidence="4" id="KW-1185">Reference proteome</keyword>
<accession>K2R0C8</accession>
<evidence type="ECO:0000313" key="3">
    <source>
        <dbReference type="EMBL" id="EKF84632.1"/>
    </source>
</evidence>
<evidence type="ECO:0000259" key="2">
    <source>
        <dbReference type="Pfam" id="PF16581"/>
    </source>
</evidence>
<protein>
    <recommendedName>
        <fullName evidence="2">Putative cytidyltransferase-related C-terminal region domain-containing protein</fullName>
    </recommendedName>
</protein>
<sequence length="404" mass="45541">MSSVENLVKAMIVRDRKTFLKDARFLPKYPKSKLDSPDMEFDSPDMGSNPQNPGPDSLDMGSDLPDTGSDSSDTKILADFTEYNPLHKGHLHCLLEAKKKVPNGIFVAVVPGLFERSGRGLPYIMTRQARARAAIAVGADIVVEGPPMGIMGSGQYSLCLAKTFQALDADYIPRGYKPDPDFEILLEKIGRGTGVAPKPYRMVDMENGEVLLKGKLNEDNYVIVSLSKSLTKIGFNFKNKFIFIPRIEGVSGTVIREAVVSGVLASAEEMLPPETIRIMREEMENKRAPLHQTRDEKTILFTANNATVPDLKSLSLLDERTIENMIDKRPFNNLTEIESCIARGFSRHHVQRVLSSLEARIDRDTMHRYIENYPSTIRILNYKNKEVLREFKKRLSHRRLEICQ</sequence>
<feature type="domain" description="Putative cytidyltransferase-related C-terminal region" evidence="2">
    <location>
        <begin position="178"/>
        <end position="381"/>
    </location>
</feature>
<dbReference type="PANTHER" id="PTHR37825">
    <property type="entry name" value="TRNA(MET) CYTIDINE ACETATE LIGASE"/>
    <property type="match status" value="1"/>
</dbReference>
<name>K2R0C8_METFP</name>
<dbReference type="Gene3D" id="1.20.58.620">
    <property type="match status" value="1"/>
</dbReference>
<dbReference type="EMBL" id="AMPO01000016">
    <property type="protein sequence ID" value="EKF84632.1"/>
    <property type="molecule type" value="Genomic_DNA"/>
</dbReference>
<evidence type="ECO:0000256" key="1">
    <source>
        <dbReference type="SAM" id="MobiDB-lite"/>
    </source>
</evidence>
<dbReference type="PANTHER" id="PTHR37825:SF1">
    <property type="entry name" value="TRNA(MET) CYTIDINE ACETATE LIGASE"/>
    <property type="match status" value="1"/>
</dbReference>
<dbReference type="InterPro" id="IPR008513">
    <property type="entry name" value="tRNA(Met)_cyd_acetate_ligase"/>
</dbReference>
<dbReference type="InterPro" id="IPR014729">
    <property type="entry name" value="Rossmann-like_a/b/a_fold"/>
</dbReference>
<dbReference type="PATRIC" id="fig|1204725.3.peg.2551"/>
<dbReference type="Proteomes" id="UP000007360">
    <property type="component" value="Unassembled WGS sequence"/>
</dbReference>
<dbReference type="AlphaFoldDB" id="K2R0C8"/>
<dbReference type="InterPro" id="IPR032266">
    <property type="entry name" value="HIGH_NTase1_ass"/>
</dbReference>
<dbReference type="Pfam" id="PF05636">
    <property type="entry name" value="HIGH_NTase1"/>
    <property type="match status" value="1"/>
</dbReference>
<organism evidence="3 4">
    <name type="scientific">Methanobacterium formicicum (strain DSM 3637 / PP1)</name>
    <dbReference type="NCBI Taxonomy" id="1204725"/>
    <lineage>
        <taxon>Archaea</taxon>
        <taxon>Methanobacteriati</taxon>
        <taxon>Methanobacteriota</taxon>
        <taxon>Methanomada group</taxon>
        <taxon>Methanobacteria</taxon>
        <taxon>Methanobacteriales</taxon>
        <taxon>Methanobacteriaceae</taxon>
        <taxon>Methanobacterium</taxon>
    </lineage>
</organism>
<dbReference type="Pfam" id="PF16581">
    <property type="entry name" value="HIGH_NTase1_ass"/>
    <property type="match status" value="1"/>
</dbReference>
<reference evidence="3 4" key="1">
    <citation type="journal article" date="2012" name="J. Bacteriol.">
        <title>Draft genome sequence of Methanobacterium formicicum DSM 3637, an archaebacterium isolated from the methane producer amoeba Pelomyxa palustris.</title>
        <authorList>
            <person name="Gutierrez G."/>
        </authorList>
    </citation>
    <scope>NUCLEOTIDE SEQUENCE [LARGE SCALE GENOMIC DNA]</scope>
    <source>
        <strain evidence="4">DSM 3637 / PP1</strain>
    </source>
</reference>
<dbReference type="Gene3D" id="3.40.50.620">
    <property type="entry name" value="HUPs"/>
    <property type="match status" value="1"/>
</dbReference>
<comment type="caution">
    <text evidence="3">The sequence shown here is derived from an EMBL/GenBank/DDBJ whole genome shotgun (WGS) entry which is preliminary data.</text>
</comment>
<proteinExistence type="predicted"/>
<evidence type="ECO:0000313" key="4">
    <source>
        <dbReference type="Proteomes" id="UP000007360"/>
    </source>
</evidence>